<dbReference type="CDD" id="cd01948">
    <property type="entry name" value="EAL"/>
    <property type="match status" value="1"/>
</dbReference>
<name>A0A2T6KRP8_9RHOB</name>
<keyword evidence="4" id="KW-1185">Reference proteome</keyword>
<evidence type="ECO:0000259" key="2">
    <source>
        <dbReference type="PROSITE" id="PS50887"/>
    </source>
</evidence>
<dbReference type="PROSITE" id="PS50887">
    <property type="entry name" value="GGDEF"/>
    <property type="match status" value="1"/>
</dbReference>
<organism evidence="3 4">
    <name type="scientific">Yoonia sediminilitoris</name>
    <dbReference type="NCBI Taxonomy" id="1286148"/>
    <lineage>
        <taxon>Bacteria</taxon>
        <taxon>Pseudomonadati</taxon>
        <taxon>Pseudomonadota</taxon>
        <taxon>Alphaproteobacteria</taxon>
        <taxon>Rhodobacterales</taxon>
        <taxon>Paracoccaceae</taxon>
        <taxon>Yoonia</taxon>
    </lineage>
</organism>
<dbReference type="CDD" id="cd01949">
    <property type="entry name" value="GGDEF"/>
    <property type="match status" value="1"/>
</dbReference>
<dbReference type="Gene3D" id="3.30.450.260">
    <property type="entry name" value="Haem NO binding associated domain"/>
    <property type="match status" value="1"/>
</dbReference>
<sequence length="601" mass="67115">MRDPLPRAILESLCPCAAVFDADGTILHSGPTLEKAYGEPLAGKNLLDIFKVTAPRALSKTKDFKRFLTRKISVTLMRPDGDHRIAFRSQFISISDDDRTFIVNCSFGQSLLSSVEILDLEEGNFSFADPSMDLFNSLSVQQELITEHQHLTEKLKSAKQSAERRANTDPLTDLPNRRAFSDHAERMLRSQKQDGKALAFLLIDLDKFKQVNDMFGHAAGDFVLKAATNVLRSAFGDNGFVARLSSDEFIALITGKDVLAEAEKLSFSIISQISEPIKYESSRVQIGASIGITTACPGQTKSLDQLLLEADLALFEAKEGGRLRSQVYDARLGRKYALMGRLTREMEPALAAGEFVPFFQPQIEPATGRLTGAEVLVRWLHPQLGLLNPVEFIFVAERNRMMGRIDHEVRKLALDTFKKWQRYGLQLDQMSFNLTAEKLGDKTFVDEIMRDIEQRKIKPSQICFELLESILIDGANAPVLEGAADLSFAGFKLALDDFGTGHASIASLISVPVDTVKIDRSFINGLHSSKRIRSMTKAIIGLCQQLRLKIVAEGVEDVRDLQLVQEMGCDYVQGYYFAKPMSSNDFWDWAQSRQIEACNVR</sequence>
<proteinExistence type="predicted"/>
<dbReference type="RefSeq" id="WP_168769391.1">
    <property type="nucleotide sequence ID" value="NZ_QBUD01000001.1"/>
</dbReference>
<dbReference type="EMBL" id="QBUD01000001">
    <property type="protein sequence ID" value="PUB19232.1"/>
    <property type="molecule type" value="Genomic_DNA"/>
</dbReference>
<evidence type="ECO:0000313" key="4">
    <source>
        <dbReference type="Proteomes" id="UP000244523"/>
    </source>
</evidence>
<dbReference type="NCBIfam" id="TIGR00254">
    <property type="entry name" value="GGDEF"/>
    <property type="match status" value="1"/>
</dbReference>
<dbReference type="InterPro" id="IPR001633">
    <property type="entry name" value="EAL_dom"/>
</dbReference>
<protein>
    <submittedName>
        <fullName evidence="3">Diguanylate cyclase (GGDEF)-like protein</fullName>
    </submittedName>
</protein>
<evidence type="ECO:0000259" key="1">
    <source>
        <dbReference type="PROSITE" id="PS50883"/>
    </source>
</evidence>
<dbReference type="PANTHER" id="PTHR44757:SF2">
    <property type="entry name" value="BIOFILM ARCHITECTURE MAINTENANCE PROTEIN MBAA"/>
    <property type="match status" value="1"/>
</dbReference>
<dbReference type="PANTHER" id="PTHR44757">
    <property type="entry name" value="DIGUANYLATE CYCLASE DGCP"/>
    <property type="match status" value="1"/>
</dbReference>
<dbReference type="Gene3D" id="3.30.70.270">
    <property type="match status" value="1"/>
</dbReference>
<dbReference type="InterPro" id="IPR029787">
    <property type="entry name" value="Nucleotide_cyclase"/>
</dbReference>
<dbReference type="InterPro" id="IPR043128">
    <property type="entry name" value="Rev_trsase/Diguanyl_cyclase"/>
</dbReference>
<comment type="caution">
    <text evidence="3">The sequence shown here is derived from an EMBL/GenBank/DDBJ whole genome shotgun (WGS) entry which is preliminary data.</text>
</comment>
<dbReference type="Pfam" id="PF00990">
    <property type="entry name" value="GGDEF"/>
    <property type="match status" value="1"/>
</dbReference>
<evidence type="ECO:0000313" key="3">
    <source>
        <dbReference type="EMBL" id="PUB19232.1"/>
    </source>
</evidence>
<dbReference type="InterPro" id="IPR035919">
    <property type="entry name" value="EAL_sf"/>
</dbReference>
<dbReference type="InterPro" id="IPR052155">
    <property type="entry name" value="Biofilm_reg_signaling"/>
</dbReference>
<dbReference type="InterPro" id="IPR000160">
    <property type="entry name" value="GGDEF_dom"/>
</dbReference>
<gene>
    <name evidence="3" type="ORF">C8N45_101827</name>
</gene>
<dbReference type="InterPro" id="IPR042463">
    <property type="entry name" value="HNOB_dom_associated_sf"/>
</dbReference>
<dbReference type="SUPFAM" id="SSF55073">
    <property type="entry name" value="Nucleotide cyclase"/>
    <property type="match status" value="1"/>
</dbReference>
<feature type="domain" description="GGDEF" evidence="2">
    <location>
        <begin position="196"/>
        <end position="330"/>
    </location>
</feature>
<dbReference type="PROSITE" id="PS50883">
    <property type="entry name" value="EAL"/>
    <property type="match status" value="1"/>
</dbReference>
<dbReference type="Gene3D" id="3.20.20.450">
    <property type="entry name" value="EAL domain"/>
    <property type="match status" value="1"/>
</dbReference>
<dbReference type="Proteomes" id="UP000244523">
    <property type="component" value="Unassembled WGS sequence"/>
</dbReference>
<dbReference type="SMART" id="SM00267">
    <property type="entry name" value="GGDEF"/>
    <property type="match status" value="1"/>
</dbReference>
<reference evidence="3 4" key="1">
    <citation type="submission" date="2018-04" db="EMBL/GenBank/DDBJ databases">
        <title>Genomic Encyclopedia of Archaeal and Bacterial Type Strains, Phase II (KMG-II): from individual species to whole genera.</title>
        <authorList>
            <person name="Goeker M."/>
        </authorList>
    </citation>
    <scope>NUCLEOTIDE SEQUENCE [LARGE SCALE GENOMIC DNA]</scope>
    <source>
        <strain evidence="3 4">DSM 29955</strain>
    </source>
</reference>
<dbReference type="AlphaFoldDB" id="A0A2T6KRP8"/>
<accession>A0A2T6KRP8</accession>
<dbReference type="SMART" id="SM00052">
    <property type="entry name" value="EAL"/>
    <property type="match status" value="1"/>
</dbReference>
<feature type="domain" description="EAL" evidence="1">
    <location>
        <begin position="339"/>
        <end position="594"/>
    </location>
</feature>
<dbReference type="SUPFAM" id="SSF141868">
    <property type="entry name" value="EAL domain-like"/>
    <property type="match status" value="1"/>
</dbReference>
<dbReference type="Pfam" id="PF00563">
    <property type="entry name" value="EAL"/>
    <property type="match status" value="1"/>
</dbReference>